<dbReference type="PANTHER" id="PTHR46600">
    <property type="entry name" value="THAP DOMAIN-CONTAINING"/>
    <property type="match status" value="1"/>
</dbReference>
<dbReference type="OrthoDB" id="6630755at2759"/>
<dbReference type="GO" id="GO:0043565">
    <property type="term" value="F:sequence-specific DNA binding"/>
    <property type="evidence" value="ECO:0007669"/>
    <property type="project" value="InterPro"/>
</dbReference>
<dbReference type="PANTHER" id="PTHR46600:SF11">
    <property type="entry name" value="THAP DOMAIN-CONTAINING PROTEIN 10"/>
    <property type="match status" value="1"/>
</dbReference>
<dbReference type="Gene3D" id="6.20.210.20">
    <property type="entry name" value="THAP domain"/>
    <property type="match status" value="1"/>
</dbReference>
<sequence>MSNKKKNACRFCLKTLAIHPGISLHSFPSDTKIRKLLLTAYGIRGKDFKHNLKLCSLHFEENFFKSGTVRRSLKPGSIPTKLSSRTKSYFESGYLSLVFI</sequence>
<keyword evidence="4 5" id="KW-0238">DNA-binding</keyword>
<evidence type="ECO:0000256" key="4">
    <source>
        <dbReference type="ARBA" id="ARBA00023125"/>
    </source>
</evidence>
<evidence type="ECO:0000259" key="6">
    <source>
        <dbReference type="PROSITE" id="PS50950"/>
    </source>
</evidence>
<evidence type="ECO:0000256" key="3">
    <source>
        <dbReference type="ARBA" id="ARBA00022833"/>
    </source>
</evidence>
<name>A0A6G0VSN4_APHCR</name>
<dbReference type="SUPFAM" id="SSF57716">
    <property type="entry name" value="Glucocorticoid receptor-like (DNA-binding domain)"/>
    <property type="match status" value="1"/>
</dbReference>
<dbReference type="InterPro" id="IPR026516">
    <property type="entry name" value="THAP1/10"/>
</dbReference>
<gene>
    <name evidence="7" type="ORF">FWK35_00037553</name>
</gene>
<dbReference type="InterPro" id="IPR006612">
    <property type="entry name" value="THAP_Znf"/>
</dbReference>
<dbReference type="InterPro" id="IPR038441">
    <property type="entry name" value="THAP_Znf_sf"/>
</dbReference>
<evidence type="ECO:0000313" key="7">
    <source>
        <dbReference type="EMBL" id="KAF0707760.1"/>
    </source>
</evidence>
<keyword evidence="2 5" id="KW-0863">Zinc-finger</keyword>
<accession>A0A6G0VSN4</accession>
<dbReference type="GO" id="GO:0008270">
    <property type="term" value="F:zinc ion binding"/>
    <property type="evidence" value="ECO:0007669"/>
    <property type="project" value="UniProtKB-KW"/>
</dbReference>
<dbReference type="Proteomes" id="UP000478052">
    <property type="component" value="Unassembled WGS sequence"/>
</dbReference>
<evidence type="ECO:0000256" key="5">
    <source>
        <dbReference type="PROSITE-ProRule" id="PRU00309"/>
    </source>
</evidence>
<organism evidence="7 8">
    <name type="scientific">Aphis craccivora</name>
    <name type="common">Cowpea aphid</name>
    <dbReference type="NCBI Taxonomy" id="307492"/>
    <lineage>
        <taxon>Eukaryota</taxon>
        <taxon>Metazoa</taxon>
        <taxon>Ecdysozoa</taxon>
        <taxon>Arthropoda</taxon>
        <taxon>Hexapoda</taxon>
        <taxon>Insecta</taxon>
        <taxon>Pterygota</taxon>
        <taxon>Neoptera</taxon>
        <taxon>Paraneoptera</taxon>
        <taxon>Hemiptera</taxon>
        <taxon>Sternorrhyncha</taxon>
        <taxon>Aphidomorpha</taxon>
        <taxon>Aphidoidea</taxon>
        <taxon>Aphididae</taxon>
        <taxon>Aphidini</taxon>
        <taxon>Aphis</taxon>
        <taxon>Aphis</taxon>
    </lineage>
</organism>
<dbReference type="SMART" id="SM00692">
    <property type="entry name" value="DM3"/>
    <property type="match status" value="1"/>
</dbReference>
<proteinExistence type="predicted"/>
<keyword evidence="3" id="KW-0862">Zinc</keyword>
<comment type="caution">
    <text evidence="7">The sequence shown here is derived from an EMBL/GenBank/DDBJ whole genome shotgun (WGS) entry which is preliminary data.</text>
</comment>
<evidence type="ECO:0000256" key="1">
    <source>
        <dbReference type="ARBA" id="ARBA00022723"/>
    </source>
</evidence>
<dbReference type="EMBL" id="VUJU01012411">
    <property type="protein sequence ID" value="KAF0707760.1"/>
    <property type="molecule type" value="Genomic_DNA"/>
</dbReference>
<dbReference type="Pfam" id="PF05485">
    <property type="entry name" value="THAP"/>
    <property type="match status" value="1"/>
</dbReference>
<dbReference type="SMART" id="SM00980">
    <property type="entry name" value="THAP"/>
    <property type="match status" value="1"/>
</dbReference>
<dbReference type="AlphaFoldDB" id="A0A6G0VSN4"/>
<reference evidence="7 8" key="1">
    <citation type="submission" date="2019-08" db="EMBL/GenBank/DDBJ databases">
        <title>Whole genome of Aphis craccivora.</title>
        <authorList>
            <person name="Voronova N.V."/>
            <person name="Shulinski R.S."/>
            <person name="Bandarenka Y.V."/>
            <person name="Zhorov D.G."/>
            <person name="Warner D."/>
        </authorList>
    </citation>
    <scope>NUCLEOTIDE SEQUENCE [LARGE SCALE GENOMIC DNA]</scope>
    <source>
        <strain evidence="7">180601</strain>
        <tissue evidence="7">Whole Body</tissue>
    </source>
</reference>
<protein>
    <submittedName>
        <fullName evidence="7">THAP domain-containing protein 1-like</fullName>
    </submittedName>
</protein>
<keyword evidence="8" id="KW-1185">Reference proteome</keyword>
<feature type="domain" description="THAP-type" evidence="6">
    <location>
        <begin position="1"/>
        <end position="82"/>
    </location>
</feature>
<keyword evidence="1" id="KW-0479">Metal-binding</keyword>
<evidence type="ECO:0000313" key="8">
    <source>
        <dbReference type="Proteomes" id="UP000478052"/>
    </source>
</evidence>
<evidence type="ECO:0000256" key="2">
    <source>
        <dbReference type="ARBA" id="ARBA00022771"/>
    </source>
</evidence>
<dbReference type="PROSITE" id="PS50950">
    <property type="entry name" value="ZF_THAP"/>
    <property type="match status" value="1"/>
</dbReference>